<evidence type="ECO:0000313" key="2">
    <source>
        <dbReference type="EMBL" id="WQJ51320.1"/>
    </source>
</evidence>
<organism evidence="2 3">
    <name type="scientific">phage Lak_Megaphage_RVC_AP3_GC26</name>
    <dbReference type="NCBI Taxonomy" id="3109225"/>
    <lineage>
        <taxon>Viruses</taxon>
        <taxon>Duplodnaviria</taxon>
        <taxon>Heunggongvirae</taxon>
        <taxon>Uroviricota</taxon>
        <taxon>Caudoviricetes</taxon>
        <taxon>Caudoviricetes code 15 clade</taxon>
    </lineage>
</organism>
<dbReference type="SUPFAM" id="SSF56091">
    <property type="entry name" value="DNA ligase/mRNA capping enzyme, catalytic domain"/>
    <property type="match status" value="1"/>
</dbReference>
<evidence type="ECO:0000259" key="1">
    <source>
        <dbReference type="Pfam" id="PF09414"/>
    </source>
</evidence>
<reference evidence="2 3" key="1">
    <citation type="submission" date="2023-11" db="EMBL/GenBank/DDBJ databases">
        <authorList>
            <person name="Cook R."/>
            <person name="Crisci M."/>
            <person name="Pye H."/>
            <person name="Adriaenssens E."/>
            <person name="Santini J."/>
        </authorList>
    </citation>
    <scope>NUCLEOTIDE SEQUENCE [LARGE SCALE GENOMIC DNA]</scope>
    <source>
        <strain evidence="2">Lak_Megaphage_RVC_AP3_GC26</strain>
    </source>
</reference>
<feature type="domain" description="RNA ligase" evidence="1">
    <location>
        <begin position="37"/>
        <end position="196"/>
    </location>
</feature>
<dbReference type="PANTHER" id="PTHR43883">
    <property type="entry name" value="SLR0207 PROTEIN"/>
    <property type="match status" value="1"/>
</dbReference>
<dbReference type="Pfam" id="PF09414">
    <property type="entry name" value="RNA_ligase"/>
    <property type="match status" value="1"/>
</dbReference>
<dbReference type="Gene3D" id="3.30.470.30">
    <property type="entry name" value="DNA ligase/mRNA capping enzyme"/>
    <property type="match status" value="1"/>
</dbReference>
<evidence type="ECO:0000313" key="3">
    <source>
        <dbReference type="Proteomes" id="UP001348805"/>
    </source>
</evidence>
<dbReference type="Proteomes" id="UP001348805">
    <property type="component" value="Segment"/>
</dbReference>
<dbReference type="InterPro" id="IPR021122">
    <property type="entry name" value="RNA_ligase_dom_REL/Rnl2"/>
</dbReference>
<sequence length="220" mass="26004">MNNTYIKYPRTFHLPCSPNATDDDKKLKSDEHFNKFKEVVVTVKMDGENCTVYNDGYIHARSIDGNSYPWQSKVKYIIQNWCYLIPDGYRVCGENMQAKHSILYTFKNVNELFQCFSIYDDKNNCLSWDETVSFCEKNNIKIVDEIYRGVYNIKNIIKAFSDYCYLHKSQEVEGFVVRNADSFNYNDFDKNVGKYVRFQHLKTDANWSKTLENNKIINKN</sequence>
<protein>
    <recommendedName>
        <fullName evidence="1">RNA ligase domain-containing protein</fullName>
    </recommendedName>
</protein>
<keyword evidence="3" id="KW-1185">Reference proteome</keyword>
<proteinExistence type="predicted"/>
<dbReference type="PANTHER" id="PTHR43883:SF1">
    <property type="entry name" value="GLUCONOKINASE"/>
    <property type="match status" value="1"/>
</dbReference>
<dbReference type="EMBL" id="OR769219">
    <property type="protein sequence ID" value="WQJ51320.1"/>
    <property type="molecule type" value="Genomic_DNA"/>
</dbReference>
<dbReference type="InterPro" id="IPR052732">
    <property type="entry name" value="Cell-binding_unc_protein"/>
</dbReference>
<accession>A0ABZ0YZP7</accession>
<name>A0ABZ0YZP7_9CAUD</name>